<dbReference type="CDD" id="cd06171">
    <property type="entry name" value="Sigma70_r4"/>
    <property type="match status" value="1"/>
</dbReference>
<dbReference type="InterPro" id="IPR007624">
    <property type="entry name" value="RNA_pol_sigma70_r3"/>
</dbReference>
<evidence type="ECO:0000256" key="3">
    <source>
        <dbReference type="ARBA" id="ARBA00023125"/>
    </source>
</evidence>
<dbReference type="InterPro" id="IPR007627">
    <property type="entry name" value="RNA_pol_sigma70_r2"/>
</dbReference>
<dbReference type="GO" id="GO:0003677">
    <property type="term" value="F:DNA binding"/>
    <property type="evidence" value="ECO:0007669"/>
    <property type="project" value="UniProtKB-KW"/>
</dbReference>
<evidence type="ECO:0000256" key="2">
    <source>
        <dbReference type="ARBA" id="ARBA00023082"/>
    </source>
</evidence>
<keyword evidence="3" id="KW-0238">DNA-binding</keyword>
<dbReference type="Gene3D" id="1.10.1740.10">
    <property type="match status" value="1"/>
</dbReference>
<evidence type="ECO:0000259" key="5">
    <source>
        <dbReference type="Pfam" id="PF04539"/>
    </source>
</evidence>
<feature type="domain" description="RNA polymerase sigma-70 region 4" evidence="7">
    <location>
        <begin position="192"/>
        <end position="241"/>
    </location>
</feature>
<dbReference type="PANTHER" id="PTHR30385">
    <property type="entry name" value="SIGMA FACTOR F FLAGELLAR"/>
    <property type="match status" value="1"/>
</dbReference>
<dbReference type="InterPro" id="IPR007630">
    <property type="entry name" value="RNA_pol_sigma70_r4"/>
</dbReference>
<dbReference type="Pfam" id="PF04545">
    <property type="entry name" value="Sigma70_r4"/>
    <property type="match status" value="1"/>
</dbReference>
<dbReference type="RefSeq" id="WP_160771076.1">
    <property type="nucleotide sequence ID" value="NZ_WTYV01000002.1"/>
</dbReference>
<evidence type="ECO:0000259" key="7">
    <source>
        <dbReference type="Pfam" id="PF04545"/>
    </source>
</evidence>
<dbReference type="InterPro" id="IPR014284">
    <property type="entry name" value="RNA_pol_sigma-70_dom"/>
</dbReference>
<dbReference type="EMBL" id="WTYV01000002">
    <property type="protein sequence ID" value="MXO71131.1"/>
    <property type="molecule type" value="Genomic_DNA"/>
</dbReference>
<dbReference type="GO" id="GO:0016987">
    <property type="term" value="F:sigma factor activity"/>
    <property type="evidence" value="ECO:0007669"/>
    <property type="project" value="UniProtKB-KW"/>
</dbReference>
<feature type="domain" description="RNA polymerase sigma-70 region 2" evidence="6">
    <location>
        <begin position="31"/>
        <end position="100"/>
    </location>
</feature>
<evidence type="ECO:0000313" key="9">
    <source>
        <dbReference type="Proteomes" id="UP000466966"/>
    </source>
</evidence>
<dbReference type="SUPFAM" id="SSF88659">
    <property type="entry name" value="Sigma3 and sigma4 domains of RNA polymerase sigma factors"/>
    <property type="match status" value="2"/>
</dbReference>
<proteinExistence type="predicted"/>
<dbReference type="NCBIfam" id="TIGR02937">
    <property type="entry name" value="sigma70-ECF"/>
    <property type="match status" value="1"/>
</dbReference>
<dbReference type="InterPro" id="IPR013325">
    <property type="entry name" value="RNA_pol_sigma_r2"/>
</dbReference>
<dbReference type="Gene3D" id="1.20.140.160">
    <property type="match status" value="1"/>
</dbReference>
<reference evidence="8 9" key="1">
    <citation type="submission" date="2019-12" db="EMBL/GenBank/DDBJ databases">
        <title>Genomic-based taxomic classification of the family Erythrobacteraceae.</title>
        <authorList>
            <person name="Xu L."/>
        </authorList>
    </citation>
    <scope>NUCLEOTIDE SEQUENCE [LARGE SCALE GENOMIC DNA]</scope>
    <source>
        <strain evidence="8 9">M0322</strain>
    </source>
</reference>
<dbReference type="Pfam" id="PF04542">
    <property type="entry name" value="Sigma70_r2"/>
    <property type="match status" value="1"/>
</dbReference>
<dbReference type="InterPro" id="IPR013324">
    <property type="entry name" value="RNA_pol_sigma_r3/r4-like"/>
</dbReference>
<dbReference type="OrthoDB" id="9799825at2"/>
<keyword evidence="2" id="KW-0731">Sigma factor</keyword>
<protein>
    <submittedName>
        <fullName evidence="8">Sigma-70 family RNA polymerase sigma factor</fullName>
    </submittedName>
</protein>
<dbReference type="AlphaFoldDB" id="A0A844YWC5"/>
<dbReference type="SUPFAM" id="SSF88946">
    <property type="entry name" value="Sigma2 domain of RNA polymerase sigma factors"/>
    <property type="match status" value="1"/>
</dbReference>
<evidence type="ECO:0000256" key="4">
    <source>
        <dbReference type="ARBA" id="ARBA00023163"/>
    </source>
</evidence>
<comment type="caution">
    <text evidence="8">The sequence shown here is derived from an EMBL/GenBank/DDBJ whole genome shotgun (WGS) entry which is preliminary data.</text>
</comment>
<keyword evidence="4" id="KW-0804">Transcription</keyword>
<dbReference type="GO" id="GO:0006352">
    <property type="term" value="P:DNA-templated transcription initiation"/>
    <property type="evidence" value="ECO:0007669"/>
    <property type="project" value="InterPro"/>
</dbReference>
<evidence type="ECO:0000256" key="1">
    <source>
        <dbReference type="ARBA" id="ARBA00023015"/>
    </source>
</evidence>
<name>A0A844YWC5_9SPHN</name>
<feature type="domain" description="RNA polymerase sigma-70 region 3" evidence="5">
    <location>
        <begin position="111"/>
        <end position="147"/>
    </location>
</feature>
<dbReference type="InterPro" id="IPR000943">
    <property type="entry name" value="RNA_pol_sigma70"/>
</dbReference>
<keyword evidence="1" id="KW-0805">Transcription regulation</keyword>
<dbReference type="Pfam" id="PF04539">
    <property type="entry name" value="Sigma70_r3"/>
    <property type="match status" value="1"/>
</dbReference>
<evidence type="ECO:0000259" key="6">
    <source>
        <dbReference type="Pfam" id="PF04542"/>
    </source>
</evidence>
<dbReference type="Proteomes" id="UP000466966">
    <property type="component" value="Unassembled WGS sequence"/>
</dbReference>
<dbReference type="PRINTS" id="PR00046">
    <property type="entry name" value="SIGMA70FCT"/>
</dbReference>
<evidence type="ECO:0000313" key="8">
    <source>
        <dbReference type="EMBL" id="MXO71131.1"/>
    </source>
</evidence>
<accession>A0A844YWC5</accession>
<keyword evidence="9" id="KW-1185">Reference proteome</keyword>
<organism evidence="8 9">
    <name type="scientific">Alteraurantiacibacter buctensis</name>
    <dbReference type="NCBI Taxonomy" id="1503981"/>
    <lineage>
        <taxon>Bacteria</taxon>
        <taxon>Pseudomonadati</taxon>
        <taxon>Pseudomonadota</taxon>
        <taxon>Alphaproteobacteria</taxon>
        <taxon>Sphingomonadales</taxon>
        <taxon>Erythrobacteraceae</taxon>
        <taxon>Alteraurantiacibacter</taxon>
    </lineage>
</organism>
<sequence>MKHDQSAFAAPRTAAAAAYGRPVRDLVEDRVRRFVPMVRKAAWHIHGAGRDGLEIEDLMQAGYIALTEAARNHEGPNEDGFAAYAKIRVRGAMFDLVRKAMPESRGQVRRRRQLEDARGRLRQELGRAPTMAELAARLDVSVAELAGWSDAEVQIASLDESYDDRNAAFASDMPDPFAVLCELQDIERLGRAMVDLPERLQLVLQLFFVEELNLTEIAEVLEVSVPRVHQLKAQAMLKLRALMERDEAD</sequence>
<gene>
    <name evidence="8" type="ORF">GRI99_05705</name>
</gene>